<name>A0A251Y9G5_9MICO</name>
<evidence type="ECO:0000313" key="4">
    <source>
        <dbReference type="Proteomes" id="UP000194837"/>
    </source>
</evidence>
<dbReference type="Proteomes" id="UP000194837">
    <property type="component" value="Unassembled WGS sequence"/>
</dbReference>
<evidence type="ECO:0000259" key="2">
    <source>
        <dbReference type="Pfam" id="PF13649"/>
    </source>
</evidence>
<dbReference type="Pfam" id="PF13649">
    <property type="entry name" value="Methyltransf_25"/>
    <property type="match status" value="1"/>
</dbReference>
<comment type="caution">
    <text evidence="3">The sequence shown here is derived from an EMBL/GenBank/DDBJ whole genome shotgun (WGS) entry which is preliminary data.</text>
</comment>
<dbReference type="InterPro" id="IPR029063">
    <property type="entry name" value="SAM-dependent_MTases_sf"/>
</dbReference>
<evidence type="ECO:0000256" key="1">
    <source>
        <dbReference type="ARBA" id="ARBA00022679"/>
    </source>
</evidence>
<dbReference type="CDD" id="cd02440">
    <property type="entry name" value="AdoMet_MTases"/>
    <property type="match status" value="1"/>
</dbReference>
<dbReference type="GO" id="GO:0032259">
    <property type="term" value="P:methylation"/>
    <property type="evidence" value="ECO:0007669"/>
    <property type="project" value="UniProtKB-KW"/>
</dbReference>
<dbReference type="PANTHER" id="PTHR43861">
    <property type="entry name" value="TRANS-ACONITATE 2-METHYLTRANSFERASE-RELATED"/>
    <property type="match status" value="1"/>
</dbReference>
<keyword evidence="1 3" id="KW-0808">Transferase</keyword>
<gene>
    <name evidence="3" type="primary">tam_1</name>
    <name evidence="3" type="ORF">BFL34_01537</name>
</gene>
<dbReference type="Gene3D" id="3.40.50.150">
    <property type="entry name" value="Vaccinia Virus protein VP39"/>
    <property type="match status" value="1"/>
</dbReference>
<dbReference type="RefSeq" id="WP_086521296.1">
    <property type="nucleotide sequence ID" value="NZ_MDJW01000008.1"/>
</dbReference>
<evidence type="ECO:0000313" key="3">
    <source>
        <dbReference type="EMBL" id="OUE20719.1"/>
    </source>
</evidence>
<dbReference type="InterPro" id="IPR041698">
    <property type="entry name" value="Methyltransf_25"/>
</dbReference>
<dbReference type="GO" id="GO:0008168">
    <property type="term" value="F:methyltransferase activity"/>
    <property type="evidence" value="ECO:0007669"/>
    <property type="project" value="UniProtKB-KW"/>
</dbReference>
<dbReference type="SUPFAM" id="SSF53335">
    <property type="entry name" value="S-adenosyl-L-methionine-dependent methyltransferases"/>
    <property type="match status" value="1"/>
</dbReference>
<feature type="domain" description="Methyltransferase" evidence="2">
    <location>
        <begin position="53"/>
        <end position="126"/>
    </location>
</feature>
<sequence length="303" mass="33964">MTIDNVHFNEGYLVPSTYDDMLPPHYYAGREDIELVTDWLEARYGNRRIPRALDIGCGNGRVTEVFASRIDTLYGSDKSEGMIGAFASRFPDAQAIVCDTERLPAAFRDRGEAPFDLITTFWSLSYPILECFEELDADGVHVVSDEQEGLARARVFLDGIISMLAEDGVLLGQFFDADTQEQRLVTELWETIHPFPGTGRRYTWEILTEHLLAAERAGVGRFTTTRLPGAIVIESLGKARQWFAVGHLNSYDPLISASTTTERIDSFLSQFVRPDGSVLLPSGMHMFTFEKTDPSRALPARLQ</sequence>
<protein>
    <submittedName>
        <fullName evidence="3">Trans-aconitate 2-methyltransferase</fullName>
    </submittedName>
</protein>
<keyword evidence="3" id="KW-0489">Methyltransferase</keyword>
<reference evidence="3 4" key="1">
    <citation type="submission" date="2016-08" db="EMBL/GenBank/DDBJ databases">
        <title>Genome sequence of Clavibacter michiganensis spp strain CFBP7494.</title>
        <authorList>
            <person name="Thapa S.P."/>
            <person name="Coaker G."/>
            <person name="Jacques M.-A."/>
        </authorList>
    </citation>
    <scope>NUCLEOTIDE SEQUENCE [LARGE SCALE GENOMIC DNA]</scope>
    <source>
        <strain evidence="3">CFBP7494</strain>
    </source>
</reference>
<proteinExistence type="predicted"/>
<organism evidence="3 4">
    <name type="scientific">Clavibacter michiganensis</name>
    <dbReference type="NCBI Taxonomy" id="28447"/>
    <lineage>
        <taxon>Bacteria</taxon>
        <taxon>Bacillati</taxon>
        <taxon>Actinomycetota</taxon>
        <taxon>Actinomycetes</taxon>
        <taxon>Micrococcales</taxon>
        <taxon>Microbacteriaceae</taxon>
        <taxon>Clavibacter</taxon>
    </lineage>
</organism>
<dbReference type="AlphaFoldDB" id="A0A251Y9G5"/>
<accession>A0A251Y9G5</accession>
<dbReference type="EMBL" id="MDJW01000008">
    <property type="protein sequence ID" value="OUE20719.1"/>
    <property type="molecule type" value="Genomic_DNA"/>
</dbReference>